<sequence>MRFKILKLVVFTIVFSSINKGFSQAETPTTFFMPPKDLMAVNIQYLNLESNLSPSQDVVLASGTINVDAFIVPFLYSFNIDGRIAQILVTPTYGSMTGTADISRLSEGLPEDIPNEFEFINKSGFMDSSVWLRVGLLNAPALDLADFSQYNAKFQMYALVGFTAPTGEYNQGRRVNLGANRWAFRLGLPMVLALNENKKASAHWEINPNLYLYTNNNKPFAGETKRQTPLFVLNQHVSKYFMPKLWGSVDLGYQYGGVSQIDDLPKGEIINQLAGGISLGYSVTSAIKIQSSYGRIWFNESNGHMFRFLATMTIPSKSDREMLAKMKQNK</sequence>
<protein>
    <submittedName>
        <fullName evidence="2">Transporter</fullName>
    </submittedName>
</protein>
<dbReference type="Proteomes" id="UP001589605">
    <property type="component" value="Unassembled WGS sequence"/>
</dbReference>
<dbReference type="InterPro" id="IPR025737">
    <property type="entry name" value="FApF"/>
</dbReference>
<dbReference type="Pfam" id="PF13557">
    <property type="entry name" value="Phenol_MetA_deg"/>
    <property type="match status" value="1"/>
</dbReference>
<evidence type="ECO:0000313" key="3">
    <source>
        <dbReference type="Proteomes" id="UP001589605"/>
    </source>
</evidence>
<dbReference type="RefSeq" id="WP_382382288.1">
    <property type="nucleotide sequence ID" value="NZ_JBHMEZ010000009.1"/>
</dbReference>
<reference evidence="2 3" key="1">
    <citation type="submission" date="2024-09" db="EMBL/GenBank/DDBJ databases">
        <authorList>
            <person name="Sun Q."/>
            <person name="Mori K."/>
        </authorList>
    </citation>
    <scope>NUCLEOTIDE SEQUENCE [LARGE SCALE GENOMIC DNA]</scope>
    <source>
        <strain evidence="2 3">CECT 8286</strain>
    </source>
</reference>
<keyword evidence="1" id="KW-0732">Signal</keyword>
<organism evidence="2 3">
    <name type="scientific">Formosa undariae</name>
    <dbReference type="NCBI Taxonomy" id="1325436"/>
    <lineage>
        <taxon>Bacteria</taxon>
        <taxon>Pseudomonadati</taxon>
        <taxon>Bacteroidota</taxon>
        <taxon>Flavobacteriia</taxon>
        <taxon>Flavobacteriales</taxon>
        <taxon>Flavobacteriaceae</taxon>
        <taxon>Formosa</taxon>
    </lineage>
</organism>
<comment type="caution">
    <text evidence="2">The sequence shown here is derived from an EMBL/GenBank/DDBJ whole genome shotgun (WGS) entry which is preliminary data.</text>
</comment>
<accession>A0ABV5F1R1</accession>
<evidence type="ECO:0000313" key="2">
    <source>
        <dbReference type="EMBL" id="MFB9053108.1"/>
    </source>
</evidence>
<evidence type="ECO:0000256" key="1">
    <source>
        <dbReference type="SAM" id="SignalP"/>
    </source>
</evidence>
<feature type="signal peptide" evidence="1">
    <location>
        <begin position="1"/>
        <end position="25"/>
    </location>
</feature>
<keyword evidence="3" id="KW-1185">Reference proteome</keyword>
<name>A0ABV5F1R1_9FLAO</name>
<feature type="chain" id="PRO_5047419615" evidence="1">
    <location>
        <begin position="26"/>
        <end position="330"/>
    </location>
</feature>
<proteinExistence type="predicted"/>
<gene>
    <name evidence="2" type="ORF">ACFFVB_08435</name>
</gene>
<dbReference type="EMBL" id="JBHMEZ010000009">
    <property type="protein sequence ID" value="MFB9053108.1"/>
    <property type="molecule type" value="Genomic_DNA"/>
</dbReference>